<evidence type="ECO:0000313" key="3">
    <source>
        <dbReference type="Proteomes" id="UP000887013"/>
    </source>
</evidence>
<keyword evidence="3" id="KW-1185">Reference proteome</keyword>
<reference evidence="2" key="1">
    <citation type="submission" date="2020-08" db="EMBL/GenBank/DDBJ databases">
        <title>Multicomponent nature underlies the extraordinary mechanical properties of spider dragline silk.</title>
        <authorList>
            <person name="Kono N."/>
            <person name="Nakamura H."/>
            <person name="Mori M."/>
            <person name="Yoshida Y."/>
            <person name="Ohtoshi R."/>
            <person name="Malay A.D."/>
            <person name="Moran D.A.P."/>
            <person name="Tomita M."/>
            <person name="Numata K."/>
            <person name="Arakawa K."/>
        </authorList>
    </citation>
    <scope>NUCLEOTIDE SEQUENCE</scope>
</reference>
<evidence type="ECO:0000256" key="1">
    <source>
        <dbReference type="SAM" id="MobiDB-lite"/>
    </source>
</evidence>
<feature type="compositionally biased region" description="Polar residues" evidence="1">
    <location>
        <begin position="69"/>
        <end position="79"/>
    </location>
</feature>
<gene>
    <name evidence="2" type="ORF">NPIL_134901</name>
</gene>
<comment type="caution">
    <text evidence="2">The sequence shown here is derived from an EMBL/GenBank/DDBJ whole genome shotgun (WGS) entry which is preliminary data.</text>
</comment>
<dbReference type="Proteomes" id="UP000887013">
    <property type="component" value="Unassembled WGS sequence"/>
</dbReference>
<accession>A0A8X6P2Y8</accession>
<name>A0A8X6P2Y8_NEPPI</name>
<proteinExistence type="predicted"/>
<organism evidence="2 3">
    <name type="scientific">Nephila pilipes</name>
    <name type="common">Giant wood spider</name>
    <name type="synonym">Nephila maculata</name>
    <dbReference type="NCBI Taxonomy" id="299642"/>
    <lineage>
        <taxon>Eukaryota</taxon>
        <taxon>Metazoa</taxon>
        <taxon>Ecdysozoa</taxon>
        <taxon>Arthropoda</taxon>
        <taxon>Chelicerata</taxon>
        <taxon>Arachnida</taxon>
        <taxon>Araneae</taxon>
        <taxon>Araneomorphae</taxon>
        <taxon>Entelegynae</taxon>
        <taxon>Araneoidea</taxon>
        <taxon>Nephilidae</taxon>
        <taxon>Nephila</taxon>
    </lineage>
</organism>
<feature type="region of interest" description="Disordered" evidence="1">
    <location>
        <begin position="64"/>
        <end position="86"/>
    </location>
</feature>
<evidence type="ECO:0000313" key="2">
    <source>
        <dbReference type="EMBL" id="GFT48613.1"/>
    </source>
</evidence>
<protein>
    <submittedName>
        <fullName evidence="2">Uncharacterized protein</fullName>
    </submittedName>
</protein>
<dbReference type="EMBL" id="BMAW01065055">
    <property type="protein sequence ID" value="GFT48613.1"/>
    <property type="molecule type" value="Genomic_DNA"/>
</dbReference>
<sequence>MLVFETFQVGVKTGVSVSSKKPQEQARVCDSRERMRQAAGTLMQQLASKVVVNKDRMWLQESVSHRRCTSLSPSEQTMASVDFPTR</sequence>
<dbReference type="AlphaFoldDB" id="A0A8X6P2Y8"/>